<dbReference type="PROSITE" id="PS50109">
    <property type="entry name" value="HIS_KIN"/>
    <property type="match status" value="1"/>
</dbReference>
<organism evidence="15 16">
    <name type="scientific">Kibdelosporangium aridum</name>
    <dbReference type="NCBI Taxonomy" id="2030"/>
    <lineage>
        <taxon>Bacteria</taxon>
        <taxon>Bacillati</taxon>
        <taxon>Actinomycetota</taxon>
        <taxon>Actinomycetes</taxon>
        <taxon>Pseudonocardiales</taxon>
        <taxon>Pseudonocardiaceae</taxon>
        <taxon>Kibdelosporangium</taxon>
    </lineage>
</organism>
<dbReference type="Gene3D" id="3.30.565.10">
    <property type="entry name" value="Histidine kinase-like ATPase, C-terminal domain"/>
    <property type="match status" value="1"/>
</dbReference>
<reference evidence="15 16" key="1">
    <citation type="submission" date="2017-04" db="EMBL/GenBank/DDBJ databases">
        <authorList>
            <person name="Afonso C.L."/>
            <person name="Miller P.J."/>
            <person name="Scott M.A."/>
            <person name="Spackman E."/>
            <person name="Goraichik I."/>
            <person name="Dimitrov K.M."/>
            <person name="Suarez D.L."/>
            <person name="Swayne D.E."/>
        </authorList>
    </citation>
    <scope>NUCLEOTIDE SEQUENCE [LARGE SCALE GENOMIC DNA]</scope>
    <source>
        <strain evidence="15 16">DSM 43828</strain>
    </source>
</reference>
<evidence type="ECO:0000256" key="9">
    <source>
        <dbReference type="ARBA" id="ARBA00023012"/>
    </source>
</evidence>
<dbReference type="PROSITE" id="PS50885">
    <property type="entry name" value="HAMP"/>
    <property type="match status" value="1"/>
</dbReference>
<evidence type="ECO:0000313" key="16">
    <source>
        <dbReference type="Proteomes" id="UP000192674"/>
    </source>
</evidence>
<evidence type="ECO:0000256" key="5">
    <source>
        <dbReference type="ARBA" id="ARBA00022679"/>
    </source>
</evidence>
<dbReference type="CDD" id="cd06225">
    <property type="entry name" value="HAMP"/>
    <property type="match status" value="1"/>
</dbReference>
<feature type="domain" description="Histidine kinase" evidence="13">
    <location>
        <begin position="185"/>
        <end position="399"/>
    </location>
</feature>
<dbReference type="Gene3D" id="1.10.287.130">
    <property type="match status" value="1"/>
</dbReference>
<evidence type="ECO:0000256" key="8">
    <source>
        <dbReference type="ARBA" id="ARBA00022989"/>
    </source>
</evidence>
<dbReference type="Pfam" id="PF00512">
    <property type="entry name" value="HisKA"/>
    <property type="match status" value="1"/>
</dbReference>
<dbReference type="OrthoDB" id="9786919at2"/>
<dbReference type="InterPro" id="IPR004358">
    <property type="entry name" value="Sig_transdc_His_kin-like_C"/>
</dbReference>
<accession>A0A1Y5XXN8</accession>
<dbReference type="PANTHER" id="PTHR45436:SF5">
    <property type="entry name" value="SENSOR HISTIDINE KINASE TRCS"/>
    <property type="match status" value="1"/>
</dbReference>
<dbReference type="SUPFAM" id="SSF158472">
    <property type="entry name" value="HAMP domain-like"/>
    <property type="match status" value="1"/>
</dbReference>
<keyword evidence="10 12" id="KW-0472">Membrane</keyword>
<evidence type="ECO:0000256" key="2">
    <source>
        <dbReference type="ARBA" id="ARBA00004236"/>
    </source>
</evidence>
<dbReference type="GO" id="GO:0005886">
    <property type="term" value="C:plasma membrane"/>
    <property type="evidence" value="ECO:0007669"/>
    <property type="project" value="UniProtKB-SubCell"/>
</dbReference>
<sequence>MNRLLLRNWTIRGRLTALYGSLFFAAGAILLTLMYLLVWQILNRSQMDVPNSDAIRVTLSRLGVLPNGQSSAEFAQLVDSIRVAQEQQRQDILNSLLTQGVVTLIGVGLVAAALGWLLARRALQPVHKITETAKRIAASDASRGLQERITHSGPRDEVTELAQTFNTMLERLDRSFDGQQRFIANASHEMRTPLAVKRALIEITITRPGTSQDAVRMGESLLEINARHERLIDGLLTLADSSNEPVERSPLDLADVTDHVIDQLAPAARDAGVDIRIAVLPPAPVVGDAVMIERLTQNLVENAIRHNVPDGWISVRTGSENGWSTVTVSNSGPVVRPYEIDVLFQPFRRLERERTAGERGFGLGLSIARAISRAHQGDVEASPRSDGGLDVTLRLPRALSPADQPARR</sequence>
<evidence type="ECO:0000256" key="10">
    <source>
        <dbReference type="ARBA" id="ARBA00023136"/>
    </source>
</evidence>
<feature type="transmembrane region" description="Helical" evidence="12">
    <location>
        <begin position="96"/>
        <end position="119"/>
    </location>
</feature>
<evidence type="ECO:0000256" key="4">
    <source>
        <dbReference type="ARBA" id="ARBA00022553"/>
    </source>
</evidence>
<dbReference type="InterPro" id="IPR050428">
    <property type="entry name" value="TCS_sensor_his_kinase"/>
</dbReference>
<dbReference type="Pfam" id="PF02518">
    <property type="entry name" value="HATPase_c"/>
    <property type="match status" value="1"/>
</dbReference>
<dbReference type="InterPro" id="IPR005467">
    <property type="entry name" value="His_kinase_dom"/>
</dbReference>
<evidence type="ECO:0000256" key="12">
    <source>
        <dbReference type="SAM" id="Phobius"/>
    </source>
</evidence>
<dbReference type="RefSeq" id="WP_033391538.1">
    <property type="nucleotide sequence ID" value="NZ_FWXV01000006.1"/>
</dbReference>
<dbReference type="Proteomes" id="UP000192674">
    <property type="component" value="Unassembled WGS sequence"/>
</dbReference>
<evidence type="ECO:0000313" key="15">
    <source>
        <dbReference type="EMBL" id="SMD21194.1"/>
    </source>
</evidence>
<dbReference type="InterPro" id="IPR036097">
    <property type="entry name" value="HisK_dim/P_sf"/>
</dbReference>
<dbReference type="InterPro" id="IPR003661">
    <property type="entry name" value="HisK_dim/P_dom"/>
</dbReference>
<dbReference type="PANTHER" id="PTHR45436">
    <property type="entry name" value="SENSOR HISTIDINE KINASE YKOH"/>
    <property type="match status" value="1"/>
</dbReference>
<keyword evidence="8 12" id="KW-1133">Transmembrane helix</keyword>
<dbReference type="CDD" id="cd00082">
    <property type="entry name" value="HisKA"/>
    <property type="match status" value="1"/>
</dbReference>
<dbReference type="InterPro" id="IPR003594">
    <property type="entry name" value="HATPase_dom"/>
</dbReference>
<dbReference type="SUPFAM" id="SSF47384">
    <property type="entry name" value="Homodimeric domain of signal transducing histidine kinase"/>
    <property type="match status" value="1"/>
</dbReference>
<evidence type="ECO:0000256" key="3">
    <source>
        <dbReference type="ARBA" id="ARBA00012438"/>
    </source>
</evidence>
<evidence type="ECO:0000256" key="6">
    <source>
        <dbReference type="ARBA" id="ARBA00022692"/>
    </source>
</evidence>
<keyword evidence="16" id="KW-1185">Reference proteome</keyword>
<gene>
    <name evidence="15" type="ORF">SAMN05661093_06812</name>
</gene>
<evidence type="ECO:0000259" key="13">
    <source>
        <dbReference type="PROSITE" id="PS50109"/>
    </source>
</evidence>
<keyword evidence="7 15" id="KW-0418">Kinase</keyword>
<evidence type="ECO:0000259" key="14">
    <source>
        <dbReference type="PROSITE" id="PS50885"/>
    </source>
</evidence>
<keyword evidence="6 12" id="KW-0812">Transmembrane</keyword>
<dbReference type="SUPFAM" id="SSF55874">
    <property type="entry name" value="ATPase domain of HSP90 chaperone/DNA topoisomerase II/histidine kinase"/>
    <property type="match status" value="1"/>
</dbReference>
<evidence type="ECO:0000256" key="7">
    <source>
        <dbReference type="ARBA" id="ARBA00022777"/>
    </source>
</evidence>
<dbReference type="Gene3D" id="6.10.340.10">
    <property type="match status" value="1"/>
</dbReference>
<evidence type="ECO:0000256" key="11">
    <source>
        <dbReference type="SAM" id="MobiDB-lite"/>
    </source>
</evidence>
<dbReference type="SMART" id="SM00387">
    <property type="entry name" value="HATPase_c"/>
    <property type="match status" value="1"/>
</dbReference>
<feature type="region of interest" description="Disordered" evidence="11">
    <location>
        <begin position="376"/>
        <end position="408"/>
    </location>
</feature>
<comment type="subcellular location">
    <subcellularLocation>
        <location evidence="2">Cell membrane</location>
    </subcellularLocation>
</comment>
<dbReference type="EMBL" id="FWXV01000006">
    <property type="protein sequence ID" value="SMD21194.1"/>
    <property type="molecule type" value="Genomic_DNA"/>
</dbReference>
<dbReference type="SMART" id="SM00304">
    <property type="entry name" value="HAMP"/>
    <property type="match status" value="1"/>
</dbReference>
<evidence type="ECO:0000256" key="1">
    <source>
        <dbReference type="ARBA" id="ARBA00000085"/>
    </source>
</evidence>
<comment type="catalytic activity">
    <reaction evidence="1">
        <text>ATP + protein L-histidine = ADP + protein N-phospho-L-histidine.</text>
        <dbReference type="EC" id="2.7.13.3"/>
    </reaction>
</comment>
<keyword evidence="5" id="KW-0808">Transferase</keyword>
<dbReference type="AlphaFoldDB" id="A0A1Y5XXN8"/>
<keyword evidence="9" id="KW-0902">Two-component regulatory system</keyword>
<dbReference type="EC" id="2.7.13.3" evidence="3"/>
<feature type="domain" description="HAMP" evidence="14">
    <location>
        <begin position="120"/>
        <end position="177"/>
    </location>
</feature>
<dbReference type="GO" id="GO:0000155">
    <property type="term" value="F:phosphorelay sensor kinase activity"/>
    <property type="evidence" value="ECO:0007669"/>
    <property type="project" value="InterPro"/>
</dbReference>
<protein>
    <recommendedName>
        <fullName evidence="3">histidine kinase</fullName>
        <ecNumber evidence="3">2.7.13.3</ecNumber>
    </recommendedName>
</protein>
<feature type="transmembrane region" description="Helical" evidence="12">
    <location>
        <begin position="21"/>
        <end position="42"/>
    </location>
</feature>
<dbReference type="Pfam" id="PF00672">
    <property type="entry name" value="HAMP"/>
    <property type="match status" value="1"/>
</dbReference>
<dbReference type="PRINTS" id="PR00344">
    <property type="entry name" value="BCTRLSENSOR"/>
</dbReference>
<name>A0A1Y5XXN8_KIBAR</name>
<proteinExistence type="predicted"/>
<dbReference type="InterPro" id="IPR003660">
    <property type="entry name" value="HAMP_dom"/>
</dbReference>
<keyword evidence="4" id="KW-0597">Phosphoprotein</keyword>
<dbReference type="InterPro" id="IPR036890">
    <property type="entry name" value="HATPase_C_sf"/>
</dbReference>
<dbReference type="SMART" id="SM00388">
    <property type="entry name" value="HisKA"/>
    <property type="match status" value="1"/>
</dbReference>